<dbReference type="InterPro" id="IPR002219">
    <property type="entry name" value="PKC_DAG/PE"/>
</dbReference>
<dbReference type="Gene3D" id="3.30.505.10">
    <property type="entry name" value="SH2 domain"/>
    <property type="match status" value="1"/>
</dbReference>
<feature type="domain" description="Phorbol-ester/DAG-type" evidence="6">
    <location>
        <begin position="206"/>
        <end position="256"/>
    </location>
</feature>
<dbReference type="InterPro" id="IPR051854">
    <property type="entry name" value="Rho-type_GAP"/>
</dbReference>
<dbReference type="AlphaFoldDB" id="A0A8J4XMC3"/>
<evidence type="ECO:0000313" key="9">
    <source>
        <dbReference type="Proteomes" id="UP000770661"/>
    </source>
</evidence>
<dbReference type="SMART" id="SM00109">
    <property type="entry name" value="C1"/>
    <property type="match status" value="1"/>
</dbReference>
<evidence type="ECO:0000259" key="7">
    <source>
        <dbReference type="PROSITE" id="PS50238"/>
    </source>
</evidence>
<dbReference type="PROSITE" id="PS00479">
    <property type="entry name" value="ZF_DAG_PE_1"/>
    <property type="match status" value="1"/>
</dbReference>
<evidence type="ECO:0000313" key="8">
    <source>
        <dbReference type="EMBL" id="KAG0710034.1"/>
    </source>
</evidence>
<accession>A0A8J4XMC3</accession>
<dbReference type="PROSITE" id="PS50081">
    <property type="entry name" value="ZF_DAG_PE_2"/>
    <property type="match status" value="1"/>
</dbReference>
<dbReference type="InterPro" id="IPR008936">
    <property type="entry name" value="Rho_GTPase_activation_prot"/>
</dbReference>
<dbReference type="GO" id="GO:0046872">
    <property type="term" value="F:metal ion binding"/>
    <property type="evidence" value="ECO:0007669"/>
    <property type="project" value="UniProtKB-KW"/>
</dbReference>
<feature type="domain" description="SH2" evidence="5">
    <location>
        <begin position="52"/>
        <end position="120"/>
    </location>
</feature>
<evidence type="ECO:0000256" key="3">
    <source>
        <dbReference type="ARBA" id="ARBA00022833"/>
    </source>
</evidence>
<dbReference type="FunFam" id="3.30.60.20:FF:000025">
    <property type="entry name" value="Chimaerin"/>
    <property type="match status" value="1"/>
</dbReference>
<protein>
    <submittedName>
        <fullName evidence="8">N-chimaerin</fullName>
    </submittedName>
</protein>
<dbReference type="Gene3D" id="3.30.60.20">
    <property type="match status" value="1"/>
</dbReference>
<dbReference type="OrthoDB" id="3196451at2759"/>
<feature type="domain" description="Rho-GAP" evidence="7">
    <location>
        <begin position="269"/>
        <end position="470"/>
    </location>
</feature>
<comment type="caution">
    <text evidence="8">The sequence shown here is derived from an EMBL/GenBank/DDBJ whole genome shotgun (WGS) entry which is preliminary data.</text>
</comment>
<dbReference type="SUPFAM" id="SSF55550">
    <property type="entry name" value="SH2 domain"/>
    <property type="match status" value="1"/>
</dbReference>
<dbReference type="PANTHER" id="PTHR46075:SF2">
    <property type="entry name" value="RHO GTPASE ACTIVATING PROTEIN AT 5A, ISOFORM A"/>
    <property type="match status" value="1"/>
</dbReference>
<dbReference type="SUPFAM" id="SSF48350">
    <property type="entry name" value="GTPase activation domain, GAP"/>
    <property type="match status" value="1"/>
</dbReference>
<sequence length="476" mass="52719">MPSDKGDKGSKQPRRGIMWKSYLFQLQQESPKPAAVLCTDRPPDSPLHYGLEYHGNISATQCQALLTQDGAYLVRQRNMTRGFYTLSMRVSGQVKHYRLFHYGWKHYVGEKRFDTLHDLVADGLVCLHVELHAGDQIKAIYSTSYADSPYYTLTRSNRTCKPPPAGKENVPAVEKVHGSTFYIGSTQERQATPSPEPSKEVTTQRPHRFSINTFSGFIWCGFCGHFMWGFVSQGVKCQDCGFKAHKQCSYKMPNDCSPDLKNLQSIFGVDLTTNLWARGVPGSTEVPAVVTECISEIEARGLMSEGIYRVPGSQDQVEALKLAFERDGGNVSLNEKAVADINVVAGVLKLYLRLLPIPLITIQCFIHLQTASKLSDPDARVCAIREALLTLPPAHHATLRAIIHHLGRVYKHSAANKMSATSLSTVLAPTLIETPPAIDILQPADLLALASSAQEPRVVELLILYHQDVFEDTATA</sequence>
<dbReference type="PRINTS" id="PR00008">
    <property type="entry name" value="DAGPEDOMAIN"/>
</dbReference>
<dbReference type="PROSITE" id="PS50001">
    <property type="entry name" value="SH2"/>
    <property type="match status" value="1"/>
</dbReference>
<dbReference type="SMART" id="SM00252">
    <property type="entry name" value="SH2"/>
    <property type="match status" value="1"/>
</dbReference>
<name>A0A8J4XMC3_CHIOP</name>
<evidence type="ECO:0000256" key="1">
    <source>
        <dbReference type="ARBA" id="ARBA00022468"/>
    </source>
</evidence>
<dbReference type="SUPFAM" id="SSF57889">
    <property type="entry name" value="Cysteine-rich domain"/>
    <property type="match status" value="1"/>
</dbReference>
<reference evidence="8" key="1">
    <citation type="submission" date="2020-07" db="EMBL/GenBank/DDBJ databases">
        <title>The High-quality genome of the commercially important snow crab, Chionoecetes opilio.</title>
        <authorList>
            <person name="Jeong J.-H."/>
            <person name="Ryu S."/>
        </authorList>
    </citation>
    <scope>NUCLEOTIDE SEQUENCE</scope>
    <source>
        <strain evidence="8">MADBK_172401_WGS</strain>
        <tissue evidence="8">Digestive gland</tissue>
    </source>
</reference>
<keyword evidence="3" id="KW-0862">Zinc</keyword>
<dbReference type="Gene3D" id="1.10.555.10">
    <property type="entry name" value="Rho GTPase activation protein"/>
    <property type="match status" value="1"/>
</dbReference>
<keyword evidence="9" id="KW-1185">Reference proteome</keyword>
<evidence type="ECO:0000259" key="5">
    <source>
        <dbReference type="PROSITE" id="PS50001"/>
    </source>
</evidence>
<dbReference type="CDD" id="cd20806">
    <property type="entry name" value="C1_CHN"/>
    <property type="match status" value="1"/>
</dbReference>
<evidence type="ECO:0000256" key="4">
    <source>
        <dbReference type="PROSITE-ProRule" id="PRU00191"/>
    </source>
</evidence>
<dbReference type="GO" id="GO:0005096">
    <property type="term" value="F:GTPase activator activity"/>
    <property type="evidence" value="ECO:0007669"/>
    <property type="project" value="UniProtKB-KW"/>
</dbReference>
<dbReference type="InterPro" id="IPR020454">
    <property type="entry name" value="DAG/PE-bd"/>
</dbReference>
<dbReference type="SMART" id="SM00324">
    <property type="entry name" value="RhoGAP"/>
    <property type="match status" value="1"/>
</dbReference>
<dbReference type="EMBL" id="JACEEZ010024578">
    <property type="protein sequence ID" value="KAG0710034.1"/>
    <property type="molecule type" value="Genomic_DNA"/>
</dbReference>
<dbReference type="GO" id="GO:0007165">
    <property type="term" value="P:signal transduction"/>
    <property type="evidence" value="ECO:0007669"/>
    <property type="project" value="InterPro"/>
</dbReference>
<dbReference type="InterPro" id="IPR036860">
    <property type="entry name" value="SH2_dom_sf"/>
</dbReference>
<keyword evidence="1" id="KW-0343">GTPase activation</keyword>
<keyword evidence="2" id="KW-0479">Metal-binding</keyword>
<dbReference type="Pfam" id="PF00017">
    <property type="entry name" value="SH2"/>
    <property type="match status" value="1"/>
</dbReference>
<dbReference type="Pfam" id="PF00620">
    <property type="entry name" value="RhoGAP"/>
    <property type="match status" value="1"/>
</dbReference>
<dbReference type="PANTHER" id="PTHR46075">
    <property type="entry name" value="CHIMERIN FAMILY MEMBER"/>
    <property type="match status" value="1"/>
</dbReference>
<dbReference type="InterPro" id="IPR000980">
    <property type="entry name" value="SH2"/>
</dbReference>
<evidence type="ECO:0000259" key="6">
    <source>
        <dbReference type="PROSITE" id="PS50081"/>
    </source>
</evidence>
<dbReference type="InterPro" id="IPR000198">
    <property type="entry name" value="RhoGAP_dom"/>
</dbReference>
<dbReference type="PROSITE" id="PS50238">
    <property type="entry name" value="RHOGAP"/>
    <property type="match status" value="1"/>
</dbReference>
<keyword evidence="4" id="KW-0727">SH2 domain</keyword>
<gene>
    <name evidence="8" type="primary">CHN1</name>
    <name evidence="8" type="ORF">GWK47_023617</name>
</gene>
<evidence type="ECO:0000256" key="2">
    <source>
        <dbReference type="ARBA" id="ARBA00022723"/>
    </source>
</evidence>
<dbReference type="Proteomes" id="UP000770661">
    <property type="component" value="Unassembled WGS sequence"/>
</dbReference>
<organism evidence="8 9">
    <name type="scientific">Chionoecetes opilio</name>
    <name type="common">Atlantic snow crab</name>
    <name type="synonym">Cancer opilio</name>
    <dbReference type="NCBI Taxonomy" id="41210"/>
    <lineage>
        <taxon>Eukaryota</taxon>
        <taxon>Metazoa</taxon>
        <taxon>Ecdysozoa</taxon>
        <taxon>Arthropoda</taxon>
        <taxon>Crustacea</taxon>
        <taxon>Multicrustacea</taxon>
        <taxon>Malacostraca</taxon>
        <taxon>Eumalacostraca</taxon>
        <taxon>Eucarida</taxon>
        <taxon>Decapoda</taxon>
        <taxon>Pleocyemata</taxon>
        <taxon>Brachyura</taxon>
        <taxon>Eubrachyura</taxon>
        <taxon>Majoidea</taxon>
        <taxon>Majidae</taxon>
        <taxon>Chionoecetes</taxon>
    </lineage>
</organism>
<dbReference type="InterPro" id="IPR046349">
    <property type="entry name" value="C1-like_sf"/>
</dbReference>
<dbReference type="Pfam" id="PF00130">
    <property type="entry name" value="C1_1"/>
    <property type="match status" value="1"/>
</dbReference>
<proteinExistence type="predicted"/>